<dbReference type="CDD" id="cd14319">
    <property type="entry name" value="UBA_NBR1"/>
    <property type="match status" value="1"/>
</dbReference>
<feature type="compositionally biased region" description="Acidic residues" evidence="7">
    <location>
        <begin position="602"/>
        <end position="611"/>
    </location>
</feature>
<evidence type="ECO:0000256" key="4">
    <source>
        <dbReference type="ARBA" id="ARBA00022833"/>
    </source>
</evidence>
<dbReference type="CDD" id="cd14947">
    <property type="entry name" value="NBR1_like"/>
    <property type="match status" value="1"/>
</dbReference>
<dbReference type="GO" id="GO:0016236">
    <property type="term" value="P:macroautophagy"/>
    <property type="evidence" value="ECO:0007669"/>
    <property type="project" value="TreeGrafter"/>
</dbReference>
<dbReference type="GO" id="GO:0000407">
    <property type="term" value="C:phagophore assembly site"/>
    <property type="evidence" value="ECO:0007669"/>
    <property type="project" value="TreeGrafter"/>
</dbReference>
<evidence type="ECO:0000313" key="9">
    <source>
        <dbReference type="EMBL" id="RXN09747.1"/>
    </source>
</evidence>
<dbReference type="PANTHER" id="PTHR20930:SF4">
    <property type="entry name" value="NEXT TO BRCA1 GENE 1 PROTEIN ISOFORM X1"/>
    <property type="match status" value="1"/>
</dbReference>
<dbReference type="Proteomes" id="UP000290572">
    <property type="component" value="Unassembled WGS sequence"/>
</dbReference>
<dbReference type="InterPro" id="IPR032350">
    <property type="entry name" value="Nbr1_FW"/>
</dbReference>
<evidence type="ECO:0000256" key="7">
    <source>
        <dbReference type="SAM" id="MobiDB-lite"/>
    </source>
</evidence>
<feature type="region of interest" description="Disordered" evidence="7">
    <location>
        <begin position="117"/>
        <end position="139"/>
    </location>
</feature>
<dbReference type="GO" id="GO:0043130">
    <property type="term" value="F:ubiquitin binding"/>
    <property type="evidence" value="ECO:0007669"/>
    <property type="project" value="TreeGrafter"/>
</dbReference>
<dbReference type="Pfam" id="PF16158">
    <property type="entry name" value="N_BRCA1_IG"/>
    <property type="match status" value="1"/>
</dbReference>
<keyword evidence="6" id="KW-0175">Coiled coil</keyword>
<evidence type="ECO:0000256" key="5">
    <source>
        <dbReference type="ARBA" id="ARBA00023329"/>
    </source>
</evidence>
<dbReference type="FunFam" id="2.60.40.10:FF:000199">
    <property type="entry name" value="next to BRCA1 gene 1 protein-like"/>
    <property type="match status" value="1"/>
</dbReference>
<dbReference type="Gene3D" id="1.10.8.10">
    <property type="entry name" value="DNA helicase RuvA subunit, C-terminal domain"/>
    <property type="match status" value="1"/>
</dbReference>
<keyword evidence="3" id="KW-0863">Zinc-finger</keyword>
<keyword evidence="4" id="KW-0862">Zinc</keyword>
<keyword evidence="10" id="KW-1185">Reference proteome</keyword>
<gene>
    <name evidence="9" type="ORF">ROHU_037402</name>
</gene>
<dbReference type="Pfam" id="PF24932">
    <property type="entry name" value="UBA_NBR1_C"/>
    <property type="match status" value="1"/>
</dbReference>
<feature type="compositionally biased region" description="Acidic residues" evidence="7">
    <location>
        <begin position="619"/>
        <end position="630"/>
    </location>
</feature>
<dbReference type="GO" id="GO:0005776">
    <property type="term" value="C:autophagosome"/>
    <property type="evidence" value="ECO:0007669"/>
    <property type="project" value="UniProtKB-SubCell"/>
</dbReference>
<dbReference type="Pfam" id="PF00564">
    <property type="entry name" value="PB1"/>
    <property type="match status" value="1"/>
</dbReference>
<dbReference type="InterPro" id="IPR053793">
    <property type="entry name" value="PB1-like"/>
</dbReference>
<evidence type="ECO:0000256" key="6">
    <source>
        <dbReference type="SAM" id="Coils"/>
    </source>
</evidence>
<dbReference type="InterPro" id="IPR000270">
    <property type="entry name" value="PB1_dom"/>
</dbReference>
<evidence type="ECO:0000313" key="10">
    <source>
        <dbReference type="Proteomes" id="UP000290572"/>
    </source>
</evidence>
<evidence type="ECO:0000256" key="2">
    <source>
        <dbReference type="ARBA" id="ARBA00022723"/>
    </source>
</evidence>
<dbReference type="SUPFAM" id="SSF46934">
    <property type="entry name" value="UBA-like"/>
    <property type="match status" value="1"/>
</dbReference>
<keyword evidence="5" id="KW-0968">Cytoplasmic vesicle</keyword>
<accession>A0A498LWZ2</accession>
<feature type="region of interest" description="Disordered" evidence="7">
    <location>
        <begin position="471"/>
        <end position="503"/>
    </location>
</feature>
<dbReference type="AlphaFoldDB" id="A0A498LWZ2"/>
<name>A0A498LWZ2_LABRO</name>
<feature type="compositionally biased region" description="Polar residues" evidence="7">
    <location>
        <begin position="236"/>
        <end position="246"/>
    </location>
</feature>
<dbReference type="InterPro" id="IPR013783">
    <property type="entry name" value="Ig-like_fold"/>
</dbReference>
<proteinExistence type="predicted"/>
<dbReference type="FunFam" id="3.10.20.90:FF:000072">
    <property type="entry name" value="Next to BRCA1 gene 1 protein"/>
    <property type="match status" value="1"/>
</dbReference>
<feature type="region of interest" description="Disordered" evidence="7">
    <location>
        <begin position="601"/>
        <end position="634"/>
    </location>
</feature>
<dbReference type="EMBL" id="QBIY01013255">
    <property type="protein sequence ID" value="RXN09747.1"/>
    <property type="molecule type" value="Genomic_DNA"/>
</dbReference>
<dbReference type="STRING" id="84645.A0A498LWZ2"/>
<comment type="subcellular location">
    <subcellularLocation>
        <location evidence="1">Cytoplasmic vesicle</location>
        <location evidence="1">Autophagosome</location>
    </subcellularLocation>
</comment>
<comment type="caution">
    <text evidence="9">The sequence shown here is derived from an EMBL/GenBank/DDBJ whole genome shotgun (WGS) entry which is preliminary data.</text>
</comment>
<dbReference type="PANTHER" id="PTHR20930">
    <property type="entry name" value="OVARIAN CARCINOMA ANTIGEN CA125-RELATED"/>
    <property type="match status" value="1"/>
</dbReference>
<organism evidence="9 10">
    <name type="scientific">Labeo rohita</name>
    <name type="common">Indian major carp</name>
    <name type="synonym">Cyprinus rohita</name>
    <dbReference type="NCBI Taxonomy" id="84645"/>
    <lineage>
        <taxon>Eukaryota</taxon>
        <taxon>Metazoa</taxon>
        <taxon>Chordata</taxon>
        <taxon>Craniata</taxon>
        <taxon>Vertebrata</taxon>
        <taxon>Euteleostomi</taxon>
        <taxon>Actinopterygii</taxon>
        <taxon>Neopterygii</taxon>
        <taxon>Teleostei</taxon>
        <taxon>Ostariophysi</taxon>
        <taxon>Cypriniformes</taxon>
        <taxon>Cyprinidae</taxon>
        <taxon>Labeoninae</taxon>
        <taxon>Labeonini</taxon>
        <taxon>Labeo</taxon>
    </lineage>
</organism>
<dbReference type="Gene3D" id="2.60.40.10">
    <property type="entry name" value="Immunoglobulins"/>
    <property type="match status" value="1"/>
</dbReference>
<feature type="domain" description="PB1" evidence="8">
    <location>
        <begin position="4"/>
        <end position="85"/>
    </location>
</feature>
<dbReference type="SMART" id="SM00666">
    <property type="entry name" value="PB1"/>
    <property type="match status" value="1"/>
</dbReference>
<dbReference type="PROSITE" id="PS51745">
    <property type="entry name" value="PB1"/>
    <property type="match status" value="1"/>
</dbReference>
<sequence>MNLPVTVKVNFRGNVKKFPVLDTNKAQWETVEAWIKTTFGLSHFQVKYFDEDNEEVCINSQDEYAEALKSSFKQANQLHMNVYKMKGQAEGGAVKADLKELKIDPRPAPPYRARVKMADKETQVTPERDSAVAKENKGMKTEEEAVPTWFKSYMDRVLFLRRGDRTVRKAERQRLKAERRQLKAEVKEIKKKLRLEKRGLLWSGASNGTSTSGLAPAPATSLGPGPAPAPSLCPDPQTSSPEGPKVSCSTLVPTMTALFLDENLPDGTCLEPGTKFIKYWKMRNTGNISWTSDTKLKFMWGNLTLGSREQKEVAVPFLQPGQVGVVSVAFVAPLLEGTYTSHWRLAHCGVQFGPRVWCSIVVVPNAEQKSTHCSKSLRTDLCLMRKDGMFWSGTRDCEVSTSSRREYYIPSVDLLTAQDLLSFELLDINIVQELEKVPANTPADMTTCLTPPLHHGPLFGKHTTGLSKVEAGHSGRKKSQVLQPQRQNELLDVPGNEEGDEDISGTQFVCETVIRSLTLEEEPERKPQRRARPNLRRHDVHDTARFQERSLLMKNDRPLANINRPEAPVPVSKTVITEEPVIPVFSEALIGSNENLYTDPAAQDENEEEVEQNVHENDQEKEEEAGEWDEVSSQVSSASSEDYIVILPDCFDTSRPLGESMYSSAMSQPAVPLANEPEGPQIPNTAEGENEELVPVPALQNSLNRMLCTSQILDTPPLIPEMAPPPITLSPPPSLRTHRLVRSHDLESGPGASENDTSCQPDDDSSGCRSAHLEAPVSAFETCGSQDLRARHGGLTEGLVKGALSVAASAYKALFTGQSTPAQRPAVDPACEDASMMAVLQEMGFSNQPLNQRLLRKHHYNLLDVVNELVQLTDSEWHISRH</sequence>
<feature type="coiled-coil region" evidence="6">
    <location>
        <begin position="160"/>
        <end position="199"/>
    </location>
</feature>
<keyword evidence="2" id="KW-0479">Metal-binding</keyword>
<evidence type="ECO:0000256" key="3">
    <source>
        <dbReference type="ARBA" id="ARBA00022771"/>
    </source>
</evidence>
<dbReference type="GO" id="GO:0008270">
    <property type="term" value="F:zinc ion binding"/>
    <property type="evidence" value="ECO:0007669"/>
    <property type="project" value="UniProtKB-KW"/>
</dbReference>
<evidence type="ECO:0000256" key="1">
    <source>
        <dbReference type="ARBA" id="ARBA00004419"/>
    </source>
</evidence>
<dbReference type="GO" id="GO:0031410">
    <property type="term" value="C:cytoplasmic vesicle"/>
    <property type="evidence" value="ECO:0007669"/>
    <property type="project" value="UniProtKB-KW"/>
</dbReference>
<dbReference type="InterPro" id="IPR056893">
    <property type="entry name" value="UBA_Nbr1_C"/>
</dbReference>
<dbReference type="InterPro" id="IPR009060">
    <property type="entry name" value="UBA-like_sf"/>
</dbReference>
<dbReference type="FunFam" id="1.10.8.10:FF:000033">
    <property type="entry name" value="Next to BRCA1 gene 1 protein"/>
    <property type="match status" value="1"/>
</dbReference>
<dbReference type="SUPFAM" id="SSF54277">
    <property type="entry name" value="CAD &amp; PB1 domains"/>
    <property type="match status" value="1"/>
</dbReference>
<dbReference type="Gene3D" id="3.10.20.90">
    <property type="entry name" value="Phosphatidylinositol 3-kinase Catalytic Subunit, Chain A, domain 1"/>
    <property type="match status" value="1"/>
</dbReference>
<evidence type="ECO:0000259" key="8">
    <source>
        <dbReference type="PROSITE" id="PS51745"/>
    </source>
</evidence>
<feature type="region of interest" description="Disordered" evidence="7">
    <location>
        <begin position="745"/>
        <end position="770"/>
    </location>
</feature>
<reference evidence="9 10" key="1">
    <citation type="submission" date="2018-03" db="EMBL/GenBank/DDBJ databases">
        <title>Draft genome sequence of Rohu Carp (Labeo rohita).</title>
        <authorList>
            <person name="Das P."/>
            <person name="Kushwaha B."/>
            <person name="Joshi C.G."/>
            <person name="Kumar D."/>
            <person name="Nagpure N.S."/>
            <person name="Sahoo L."/>
            <person name="Das S.P."/>
            <person name="Bit A."/>
            <person name="Patnaik S."/>
            <person name="Meher P.K."/>
            <person name="Jayasankar P."/>
            <person name="Koringa P.G."/>
            <person name="Patel N.V."/>
            <person name="Hinsu A.T."/>
            <person name="Kumar R."/>
            <person name="Pandey M."/>
            <person name="Agarwal S."/>
            <person name="Srivastava S."/>
            <person name="Singh M."/>
            <person name="Iquebal M.A."/>
            <person name="Jaiswal S."/>
            <person name="Angadi U.B."/>
            <person name="Kumar N."/>
            <person name="Raza M."/>
            <person name="Shah T.M."/>
            <person name="Rai A."/>
            <person name="Jena J.K."/>
        </authorList>
    </citation>
    <scope>NUCLEOTIDE SEQUENCE [LARGE SCALE GENOMIC DNA]</scope>
    <source>
        <strain evidence="9">DASCIFA01</strain>
        <tissue evidence="9">Testis</tissue>
    </source>
</reference>
<protein>
    <submittedName>
        <fullName evidence="9">Next to BRCA1 gene 1 protein-like</fullName>
    </submittedName>
</protein>
<feature type="region of interest" description="Disordered" evidence="7">
    <location>
        <begin position="205"/>
        <end position="246"/>
    </location>
</feature>